<dbReference type="Proteomes" id="UP000199352">
    <property type="component" value="Unassembled WGS sequence"/>
</dbReference>
<evidence type="ECO:0000313" key="1">
    <source>
        <dbReference type="EMBL" id="SER76841.1"/>
    </source>
</evidence>
<dbReference type="Gene3D" id="3.40.50.620">
    <property type="entry name" value="HUPs"/>
    <property type="match status" value="1"/>
</dbReference>
<organism evidence="1 2">
    <name type="scientific">Lentzea xinjiangensis</name>
    <dbReference type="NCBI Taxonomy" id="402600"/>
    <lineage>
        <taxon>Bacteria</taxon>
        <taxon>Bacillati</taxon>
        <taxon>Actinomycetota</taxon>
        <taxon>Actinomycetes</taxon>
        <taxon>Pseudonocardiales</taxon>
        <taxon>Pseudonocardiaceae</taxon>
        <taxon>Lentzea</taxon>
    </lineage>
</organism>
<dbReference type="SUPFAM" id="SSF52402">
    <property type="entry name" value="Adenine nucleotide alpha hydrolases-like"/>
    <property type="match status" value="1"/>
</dbReference>
<evidence type="ECO:0000313" key="2">
    <source>
        <dbReference type="Proteomes" id="UP000199352"/>
    </source>
</evidence>
<reference evidence="2" key="1">
    <citation type="submission" date="2016-10" db="EMBL/GenBank/DDBJ databases">
        <authorList>
            <person name="Varghese N."/>
            <person name="Submissions S."/>
        </authorList>
    </citation>
    <scope>NUCLEOTIDE SEQUENCE [LARGE SCALE GENOMIC DNA]</scope>
    <source>
        <strain evidence="2">CGMCC 4.3525</strain>
    </source>
</reference>
<dbReference type="InterPro" id="IPR014729">
    <property type="entry name" value="Rossmann-like_a/b/a_fold"/>
</dbReference>
<gene>
    <name evidence="1" type="ORF">SAMN05216188_11588</name>
</gene>
<sequence>MTTTSLKATDTGPALRLLSLGAGVQSTTVLLLACEGEIQRFDVALFADTGWEPRAVYANLDRLTAHAERHGIPVRQVSAGNIRADALDPKHRFVSMPLHTLNPDGSRGLARRQCTAEYKITPLKKAARELLGYPHPRRVPRGVYAEQAIGISTDEFTRAKDSGLRFLRNVFPLIDLDFDRTRCMEFLAERGFGETVKSACVGCPFHGNAGWRWVRDNDPDGWAEAIEFDRAIRHGYPHATTQGQELRGQYFLHRSCLPLDQVDLDAPPKSRSKKHLRLITSESADAAVDSMEEDGDPDGCSPWSCRSGEPVTAVDHGHRELGTLCRCDPQQRLGIVESA</sequence>
<accession>A0A1H9RVD9</accession>
<dbReference type="OrthoDB" id="4519010at2"/>
<keyword evidence="2" id="KW-1185">Reference proteome</keyword>
<dbReference type="EMBL" id="FOFR01000015">
    <property type="protein sequence ID" value="SER76841.1"/>
    <property type="molecule type" value="Genomic_DNA"/>
</dbReference>
<dbReference type="AlphaFoldDB" id="A0A1H9RVD9"/>
<name>A0A1H9RVD9_9PSEU</name>
<dbReference type="STRING" id="402600.SAMN05216188_11588"/>
<protein>
    <recommendedName>
        <fullName evidence="3">3'-phosphoadenosine 5'-phosphosulfate sulfotransferase (PAPS reductase)/FAD synthetase</fullName>
    </recommendedName>
</protein>
<evidence type="ECO:0008006" key="3">
    <source>
        <dbReference type="Google" id="ProtNLM"/>
    </source>
</evidence>
<dbReference type="PROSITE" id="PS51257">
    <property type="entry name" value="PROKAR_LIPOPROTEIN"/>
    <property type="match status" value="1"/>
</dbReference>
<proteinExistence type="predicted"/>